<dbReference type="GO" id="GO:0016787">
    <property type="term" value="F:hydrolase activity"/>
    <property type="evidence" value="ECO:0007669"/>
    <property type="project" value="UniProtKB-KW"/>
</dbReference>
<keyword evidence="4" id="KW-1185">Reference proteome</keyword>
<keyword evidence="3" id="KW-0378">Hydrolase</keyword>
<evidence type="ECO:0000259" key="2">
    <source>
        <dbReference type="Pfam" id="PF12146"/>
    </source>
</evidence>
<name>A0ABV6ZWJ5_9PROT</name>
<gene>
    <name evidence="3" type="ORF">ACFOOR_06690</name>
</gene>
<dbReference type="InterPro" id="IPR053145">
    <property type="entry name" value="AB_hydrolase_Est10"/>
</dbReference>
<evidence type="ECO:0000313" key="4">
    <source>
        <dbReference type="Proteomes" id="UP001595379"/>
    </source>
</evidence>
<dbReference type="PANTHER" id="PTHR43265">
    <property type="entry name" value="ESTERASE ESTD"/>
    <property type="match status" value="1"/>
</dbReference>
<dbReference type="Gene3D" id="3.40.50.1820">
    <property type="entry name" value="alpha/beta hydrolase"/>
    <property type="match status" value="1"/>
</dbReference>
<evidence type="ECO:0000256" key="1">
    <source>
        <dbReference type="SAM" id="SignalP"/>
    </source>
</evidence>
<comment type="caution">
    <text evidence="3">The sequence shown here is derived from an EMBL/GenBank/DDBJ whole genome shotgun (WGS) entry which is preliminary data.</text>
</comment>
<evidence type="ECO:0000313" key="3">
    <source>
        <dbReference type="EMBL" id="MFC2925788.1"/>
    </source>
</evidence>
<dbReference type="EMBL" id="JBHRSV010000008">
    <property type="protein sequence ID" value="MFC2925788.1"/>
    <property type="molecule type" value="Genomic_DNA"/>
</dbReference>
<protein>
    <submittedName>
        <fullName evidence="3">Alpha/beta hydrolase</fullName>
    </submittedName>
</protein>
<feature type="domain" description="Serine aminopeptidase S33" evidence="2">
    <location>
        <begin position="178"/>
        <end position="258"/>
    </location>
</feature>
<keyword evidence="1" id="KW-0732">Signal</keyword>
<feature type="chain" id="PRO_5047106036" evidence="1">
    <location>
        <begin position="19"/>
        <end position="442"/>
    </location>
</feature>
<reference evidence="4" key="1">
    <citation type="journal article" date="2019" name="Int. J. Syst. Evol. Microbiol.">
        <title>The Global Catalogue of Microorganisms (GCM) 10K type strain sequencing project: providing services to taxonomists for standard genome sequencing and annotation.</title>
        <authorList>
            <consortium name="The Broad Institute Genomics Platform"/>
            <consortium name="The Broad Institute Genome Sequencing Center for Infectious Disease"/>
            <person name="Wu L."/>
            <person name="Ma J."/>
        </authorList>
    </citation>
    <scope>NUCLEOTIDE SEQUENCE [LARGE SCALE GENOMIC DNA]</scope>
    <source>
        <strain evidence="4">KCTC 52487</strain>
    </source>
</reference>
<dbReference type="SUPFAM" id="SSF53474">
    <property type="entry name" value="alpha/beta-Hydrolases"/>
    <property type="match status" value="1"/>
</dbReference>
<dbReference type="InterPro" id="IPR029058">
    <property type="entry name" value="AB_hydrolase_fold"/>
</dbReference>
<accession>A0ABV6ZWJ5</accession>
<dbReference type="Proteomes" id="UP001595379">
    <property type="component" value="Unassembled WGS sequence"/>
</dbReference>
<sequence length="442" mass="45570">MRLLALILALIVSAPAWAQSPFEGVWHGTLQAGPAQLRMELEVMAAEGGLQSALTSLDQSATPIPASSTTVYENTLTVEFANLGARITLTPEGEDRLTGSFFQGASFPFEMERGPFEDGYTPPEMIGTDGDITVIAGGVVLAGSLRLPEGDGPFPGVVLLNGSGSQDRDATIAGRAVFGALASALAERGIASLRLDDRGVGGSDLVIPDSPHDLASDAAAALEALSVRSEIAACTGFLGHSEGGMIAFLAADAADPDFILPLAGMAGTMRETLYEQSEAIFLASGAGQAAADQNRALQDAMFAVMSDPDVEDYPAAITAALVARGFPEAQAGQQGAIWGQDYSIASLDLDPAAAMADYDGPVHAIFGERDLQVLAGPNAARVRAAREGLRTDVTVIPGVNHLFQSTRTGLITEYATAPHAMAPDALDAIADAMEGLIAAGCE</sequence>
<dbReference type="PANTHER" id="PTHR43265:SF1">
    <property type="entry name" value="ESTERASE ESTD"/>
    <property type="match status" value="1"/>
</dbReference>
<dbReference type="RefSeq" id="WP_343165467.1">
    <property type="nucleotide sequence ID" value="NZ_JBHRSV010000008.1"/>
</dbReference>
<organism evidence="3 4">
    <name type="scientific">Hyphobacterium vulgare</name>
    <dbReference type="NCBI Taxonomy" id="1736751"/>
    <lineage>
        <taxon>Bacteria</taxon>
        <taxon>Pseudomonadati</taxon>
        <taxon>Pseudomonadota</taxon>
        <taxon>Alphaproteobacteria</taxon>
        <taxon>Maricaulales</taxon>
        <taxon>Maricaulaceae</taxon>
        <taxon>Hyphobacterium</taxon>
    </lineage>
</organism>
<proteinExistence type="predicted"/>
<dbReference type="InterPro" id="IPR022742">
    <property type="entry name" value="Hydrolase_4"/>
</dbReference>
<dbReference type="Pfam" id="PF12146">
    <property type="entry name" value="Hydrolase_4"/>
    <property type="match status" value="1"/>
</dbReference>
<feature type="signal peptide" evidence="1">
    <location>
        <begin position="1"/>
        <end position="18"/>
    </location>
</feature>